<protein>
    <submittedName>
        <fullName evidence="4">Glycosyltransferase family 4 protein</fullName>
    </submittedName>
</protein>
<name>A0A563U1A2_9SPHI</name>
<feature type="domain" description="Glycosyl transferase family 1" evidence="3">
    <location>
        <begin position="191"/>
        <end position="352"/>
    </location>
</feature>
<keyword evidence="1" id="KW-0328">Glycosyltransferase</keyword>
<accession>A0A563U1A2</accession>
<evidence type="ECO:0000256" key="2">
    <source>
        <dbReference type="ARBA" id="ARBA00022679"/>
    </source>
</evidence>
<evidence type="ECO:0000313" key="5">
    <source>
        <dbReference type="Proteomes" id="UP000320042"/>
    </source>
</evidence>
<dbReference type="PANTHER" id="PTHR12526">
    <property type="entry name" value="GLYCOSYLTRANSFERASE"/>
    <property type="match status" value="1"/>
</dbReference>
<dbReference type="PANTHER" id="PTHR12526:SF510">
    <property type="entry name" value="D-INOSITOL 3-PHOSPHATE GLYCOSYLTRANSFERASE"/>
    <property type="match status" value="1"/>
</dbReference>
<comment type="caution">
    <text evidence="4">The sequence shown here is derived from an EMBL/GenBank/DDBJ whole genome shotgun (WGS) entry which is preliminary data.</text>
</comment>
<sequence>MKAQTHILFAKLFDSGGSNSHFKLLVQYFTSANIVLVLENKDQLTYLENITTERFKKIKVIPWLPAHVQTRYKQTTNIKNILLLACAYLKILLLSMRYGLSDITISSVEPERYLYLLALPFVRVRYILHSLPGPAMSPFTINVCNVFLGARKQIITVSNSMKNAITENWQIAESRSKYVRVVYNSLLDAPKQSVQLQSKSSDITVMTLGHVDVRKNPSIWFEAAKTLTIKYPSVRFEWLGNGPLLTHFQSLASDFDNIHFCGHSVIAQQQLKTATIYYQPSIIEPQGIAVLEAMNNKLPCVVSNVGGLPESVINGYNGHVVSATDVDEHVRAISSLIEDKDLRKQFGENSYARYNELFTYASFKSKMDAIYQCA</sequence>
<dbReference type="Gene3D" id="3.40.50.2000">
    <property type="entry name" value="Glycogen Phosphorylase B"/>
    <property type="match status" value="2"/>
</dbReference>
<dbReference type="InterPro" id="IPR001296">
    <property type="entry name" value="Glyco_trans_1"/>
</dbReference>
<evidence type="ECO:0000259" key="3">
    <source>
        <dbReference type="Pfam" id="PF00534"/>
    </source>
</evidence>
<proteinExistence type="predicted"/>
<keyword evidence="2 4" id="KW-0808">Transferase</keyword>
<evidence type="ECO:0000256" key="1">
    <source>
        <dbReference type="ARBA" id="ARBA00022676"/>
    </source>
</evidence>
<dbReference type="GO" id="GO:0016757">
    <property type="term" value="F:glycosyltransferase activity"/>
    <property type="evidence" value="ECO:0007669"/>
    <property type="project" value="UniProtKB-KW"/>
</dbReference>
<evidence type="ECO:0000313" key="4">
    <source>
        <dbReference type="EMBL" id="TWR25180.1"/>
    </source>
</evidence>
<keyword evidence="5" id="KW-1185">Reference proteome</keyword>
<gene>
    <name evidence="4" type="ORF">FPZ43_17050</name>
</gene>
<dbReference type="CDD" id="cd03801">
    <property type="entry name" value="GT4_PimA-like"/>
    <property type="match status" value="1"/>
</dbReference>
<reference evidence="4 5" key="1">
    <citation type="submission" date="2019-07" db="EMBL/GenBank/DDBJ databases">
        <authorList>
            <person name="Kim J."/>
        </authorList>
    </citation>
    <scope>NUCLEOTIDE SEQUENCE [LARGE SCALE GENOMIC DNA]</scope>
    <source>
        <strain evidence="5">dk17</strain>
    </source>
</reference>
<organism evidence="4 5">
    <name type="scientific">Mucilaginibacter pallidiroseus</name>
    <dbReference type="NCBI Taxonomy" id="2599295"/>
    <lineage>
        <taxon>Bacteria</taxon>
        <taxon>Pseudomonadati</taxon>
        <taxon>Bacteroidota</taxon>
        <taxon>Sphingobacteriia</taxon>
        <taxon>Sphingobacteriales</taxon>
        <taxon>Sphingobacteriaceae</taxon>
        <taxon>Mucilaginibacter</taxon>
    </lineage>
</organism>
<dbReference type="SUPFAM" id="SSF53756">
    <property type="entry name" value="UDP-Glycosyltransferase/glycogen phosphorylase"/>
    <property type="match status" value="1"/>
</dbReference>
<dbReference type="AlphaFoldDB" id="A0A563U1A2"/>
<dbReference type="Proteomes" id="UP000320042">
    <property type="component" value="Unassembled WGS sequence"/>
</dbReference>
<dbReference type="EMBL" id="VOEJ01000009">
    <property type="protein sequence ID" value="TWR25180.1"/>
    <property type="molecule type" value="Genomic_DNA"/>
</dbReference>
<dbReference type="OrthoDB" id="9806653at2"/>
<dbReference type="Pfam" id="PF00534">
    <property type="entry name" value="Glycos_transf_1"/>
    <property type="match status" value="1"/>
</dbReference>